<evidence type="ECO:0000313" key="8">
    <source>
        <dbReference type="Proteomes" id="UP000320496"/>
    </source>
</evidence>
<feature type="active site" evidence="3">
    <location>
        <position position="58"/>
    </location>
</feature>
<sequence>MSQQSKRTRDKQPATTPNEEPPRKESTRETIESVVFAFILAFLFRTFEAEAFVIPTGSMAPTLYGRHKESNCEQCGYRIVIGASDEVFNDSGLLKPGTRITRALCGNCRYENENLKDALAYNGDRILVNKYPYEFGEPDRFDVFVFKFPEEPETNYIKRLVGLPNETIRIRMGDLFRWDGEEERILRKSNPNKQRKLQIPVYDDRHPAAALQEAGWPERWQPVQRGDGPGAIGGWTDANGGWTRLSEERGLRLEDAAAPGDSLHWIRYRHLVAMPEDWDRVLAGAPVQPQARLISDFCDYNAFRGAGDVPAQFDFGGHWVGDLTVNCELTIDEVSDQGVVVFELCEGLYWYRCRFDLSTGEATLAYVYVPEDPENPNGERVIGTAETDVTGPGTYSISFANVDNRLNLWVDDTLVDFGPDADYSRDATSLELPYASDLAPVGIAARGIDAEVHDLVVERDIYYRVEFANGLHHENKIFERDLTDRLDDPDAWRQRYTEDAERLDQSEYVIGPDEYLALGDNSPRSRDSRLWNDGMQTVPREFLVGKAFYIYWPHGVPFMNDGRGFPIWYHKRPGREGLETVEDYPRYSVPFYPQVPRMHRIR</sequence>
<feature type="active site" evidence="3">
    <location>
        <position position="158"/>
    </location>
</feature>
<dbReference type="GO" id="GO:0006465">
    <property type="term" value="P:signal peptide processing"/>
    <property type="evidence" value="ECO:0007669"/>
    <property type="project" value="InterPro"/>
</dbReference>
<dbReference type="Gene3D" id="2.10.109.10">
    <property type="entry name" value="Umud Fragment, subunit A"/>
    <property type="match status" value="2"/>
</dbReference>
<reference evidence="7 8" key="1">
    <citation type="submission" date="2019-02" db="EMBL/GenBank/DDBJ databases">
        <title>Deep-cultivation of Planctomycetes and their phenomic and genomic characterization uncovers novel biology.</title>
        <authorList>
            <person name="Wiegand S."/>
            <person name="Jogler M."/>
            <person name="Boedeker C."/>
            <person name="Pinto D."/>
            <person name="Vollmers J."/>
            <person name="Rivas-Marin E."/>
            <person name="Kohn T."/>
            <person name="Peeters S.H."/>
            <person name="Heuer A."/>
            <person name="Rast P."/>
            <person name="Oberbeckmann S."/>
            <person name="Bunk B."/>
            <person name="Jeske O."/>
            <person name="Meyerdierks A."/>
            <person name="Storesund J.E."/>
            <person name="Kallscheuer N."/>
            <person name="Luecker S."/>
            <person name="Lage O.M."/>
            <person name="Pohl T."/>
            <person name="Merkel B.J."/>
            <person name="Hornburger P."/>
            <person name="Mueller R.-W."/>
            <person name="Bruemmer F."/>
            <person name="Labrenz M."/>
            <person name="Spormann A.M."/>
            <person name="Op den Camp H."/>
            <person name="Overmann J."/>
            <person name="Amann R."/>
            <person name="Jetten M.S.M."/>
            <person name="Mascher T."/>
            <person name="Medema M.H."/>
            <person name="Devos D.P."/>
            <person name="Kaster A.-K."/>
            <person name="Ovreas L."/>
            <person name="Rohde M."/>
            <person name="Galperin M.Y."/>
            <person name="Jogler C."/>
        </authorList>
    </citation>
    <scope>NUCLEOTIDE SEQUENCE [LARGE SCALE GENOMIC DNA]</scope>
    <source>
        <strain evidence="7 8">Mal4</strain>
    </source>
</reference>
<proteinExistence type="inferred from homology"/>
<dbReference type="EC" id="3.4.21.89" evidence="4"/>
<feature type="region of interest" description="Disordered" evidence="5">
    <location>
        <begin position="1"/>
        <end position="28"/>
    </location>
</feature>
<evidence type="ECO:0000256" key="5">
    <source>
        <dbReference type="SAM" id="MobiDB-lite"/>
    </source>
</evidence>
<dbReference type="OrthoDB" id="9802919at2"/>
<dbReference type="GO" id="GO:0016020">
    <property type="term" value="C:membrane"/>
    <property type="evidence" value="ECO:0007669"/>
    <property type="project" value="UniProtKB-SubCell"/>
</dbReference>
<dbReference type="InterPro" id="IPR000223">
    <property type="entry name" value="Pept_S26A_signal_pept_1"/>
</dbReference>
<evidence type="ECO:0000259" key="6">
    <source>
        <dbReference type="Pfam" id="PF10502"/>
    </source>
</evidence>
<feature type="domain" description="Peptidase S26" evidence="6">
    <location>
        <begin position="496"/>
        <end position="552"/>
    </location>
</feature>
<protein>
    <recommendedName>
        <fullName evidence="2 4">Signal peptidase I</fullName>
        <ecNumber evidence="4">3.4.21.89</ecNumber>
    </recommendedName>
</protein>
<comment type="similarity">
    <text evidence="1 4">Belongs to the peptidase S26 family.</text>
</comment>
<dbReference type="Proteomes" id="UP000320496">
    <property type="component" value="Chromosome"/>
</dbReference>
<dbReference type="Pfam" id="PF10502">
    <property type="entry name" value="Peptidase_S26"/>
    <property type="match status" value="2"/>
</dbReference>
<dbReference type="InterPro" id="IPR036286">
    <property type="entry name" value="LexA/Signal_pep-like_sf"/>
</dbReference>
<organism evidence="7 8">
    <name type="scientific">Maioricimonas rarisocia</name>
    <dbReference type="NCBI Taxonomy" id="2528026"/>
    <lineage>
        <taxon>Bacteria</taxon>
        <taxon>Pseudomonadati</taxon>
        <taxon>Planctomycetota</taxon>
        <taxon>Planctomycetia</taxon>
        <taxon>Planctomycetales</taxon>
        <taxon>Planctomycetaceae</taxon>
        <taxon>Maioricimonas</taxon>
    </lineage>
</organism>
<gene>
    <name evidence="7" type="primary">lepB</name>
    <name evidence="7" type="ORF">Mal4_58450</name>
</gene>
<dbReference type="CDD" id="cd06530">
    <property type="entry name" value="S26_SPase_I"/>
    <property type="match status" value="1"/>
</dbReference>
<dbReference type="PANTHER" id="PTHR43390:SF1">
    <property type="entry name" value="CHLOROPLAST PROCESSING PEPTIDASE"/>
    <property type="match status" value="1"/>
</dbReference>
<evidence type="ECO:0000256" key="2">
    <source>
        <dbReference type="ARBA" id="ARBA00019232"/>
    </source>
</evidence>
<accession>A0A517ZG70</accession>
<comment type="catalytic activity">
    <reaction evidence="4">
        <text>Cleavage of hydrophobic, N-terminal signal or leader sequences from secreted and periplasmic proteins.</text>
        <dbReference type="EC" id="3.4.21.89"/>
    </reaction>
</comment>
<dbReference type="PRINTS" id="PR00727">
    <property type="entry name" value="LEADERPTASE"/>
</dbReference>
<evidence type="ECO:0000313" key="7">
    <source>
        <dbReference type="EMBL" id="QDU41477.1"/>
    </source>
</evidence>
<keyword evidence="4" id="KW-0645">Protease</keyword>
<dbReference type="GO" id="GO:0009003">
    <property type="term" value="F:signal peptidase activity"/>
    <property type="evidence" value="ECO:0007669"/>
    <property type="project" value="UniProtKB-EC"/>
</dbReference>
<dbReference type="PANTHER" id="PTHR43390">
    <property type="entry name" value="SIGNAL PEPTIDASE I"/>
    <property type="match status" value="1"/>
</dbReference>
<dbReference type="SUPFAM" id="SSF51306">
    <property type="entry name" value="LexA/Signal peptidase"/>
    <property type="match status" value="2"/>
</dbReference>
<comment type="subcellular location">
    <subcellularLocation>
        <location evidence="4">Membrane</location>
        <topology evidence="4">Single-pass type II membrane protein</topology>
    </subcellularLocation>
</comment>
<evidence type="ECO:0000256" key="3">
    <source>
        <dbReference type="PIRSR" id="PIRSR600223-1"/>
    </source>
</evidence>
<dbReference type="KEGG" id="mri:Mal4_58450"/>
<feature type="domain" description="Peptidase S26" evidence="6">
    <location>
        <begin position="104"/>
        <end position="176"/>
    </location>
</feature>
<keyword evidence="8" id="KW-1185">Reference proteome</keyword>
<name>A0A517ZG70_9PLAN</name>
<dbReference type="AlphaFoldDB" id="A0A517ZG70"/>
<dbReference type="NCBIfam" id="TIGR02227">
    <property type="entry name" value="sigpep_I_bact"/>
    <property type="match status" value="1"/>
</dbReference>
<dbReference type="EMBL" id="CP036275">
    <property type="protein sequence ID" value="QDU41477.1"/>
    <property type="molecule type" value="Genomic_DNA"/>
</dbReference>
<evidence type="ECO:0000256" key="1">
    <source>
        <dbReference type="ARBA" id="ARBA00009370"/>
    </source>
</evidence>
<keyword evidence="4 7" id="KW-0378">Hydrolase</keyword>
<dbReference type="GO" id="GO:0004252">
    <property type="term" value="F:serine-type endopeptidase activity"/>
    <property type="evidence" value="ECO:0007669"/>
    <property type="project" value="InterPro"/>
</dbReference>
<dbReference type="RefSeq" id="WP_145372929.1">
    <property type="nucleotide sequence ID" value="NZ_CP036275.1"/>
</dbReference>
<dbReference type="InterPro" id="IPR019533">
    <property type="entry name" value="Peptidase_S26"/>
</dbReference>
<evidence type="ECO:0000256" key="4">
    <source>
        <dbReference type="RuleBase" id="RU362042"/>
    </source>
</evidence>